<dbReference type="GO" id="GO:0016279">
    <property type="term" value="F:protein-lysine N-methyltransferase activity"/>
    <property type="evidence" value="ECO:0007669"/>
    <property type="project" value="UniProtKB-ARBA"/>
</dbReference>
<evidence type="ECO:0000256" key="4">
    <source>
        <dbReference type="ARBA" id="ARBA00022691"/>
    </source>
</evidence>
<keyword evidence="22" id="KW-1185">Reference proteome</keyword>
<evidence type="ECO:0000259" key="19">
    <source>
        <dbReference type="PROSITE" id="PS51379"/>
    </source>
</evidence>
<dbReference type="InterPro" id="IPR001214">
    <property type="entry name" value="SET_dom"/>
</dbReference>
<keyword evidence="2" id="KW-0489">Methyltransferase</keyword>
<dbReference type="Gene3D" id="3.30.40.10">
    <property type="entry name" value="Zinc/RING finger domain, C3HC4 (zinc finger)"/>
    <property type="match status" value="6"/>
</dbReference>
<evidence type="ECO:0000256" key="7">
    <source>
        <dbReference type="ARBA" id="ARBA00022771"/>
    </source>
</evidence>
<name>A0AAU9JWP0_9CILI</name>
<dbReference type="InterPro" id="IPR001841">
    <property type="entry name" value="Znf_RING"/>
</dbReference>
<evidence type="ECO:0000256" key="9">
    <source>
        <dbReference type="ARBA" id="ARBA00022853"/>
    </source>
</evidence>
<dbReference type="InterPro" id="IPR034732">
    <property type="entry name" value="EPHD"/>
</dbReference>
<keyword evidence="11" id="KW-0103">Bromodomain</keyword>
<feature type="domain" description="PHD-type" evidence="16">
    <location>
        <begin position="734"/>
        <end position="783"/>
    </location>
</feature>
<dbReference type="SUPFAM" id="SSF57903">
    <property type="entry name" value="FYVE/PHD zinc finger"/>
    <property type="match status" value="5"/>
</dbReference>
<dbReference type="Gene3D" id="1.20.920.10">
    <property type="entry name" value="Bromodomain-like"/>
    <property type="match status" value="1"/>
</dbReference>
<evidence type="ECO:0000256" key="5">
    <source>
        <dbReference type="ARBA" id="ARBA00022723"/>
    </source>
</evidence>
<dbReference type="CDD" id="cd10518">
    <property type="entry name" value="SET_SETD1-like"/>
    <property type="match status" value="1"/>
</dbReference>
<dbReference type="EMBL" id="CAJZBQ010000050">
    <property type="protein sequence ID" value="CAG9330036.1"/>
    <property type="molecule type" value="Genomic_DNA"/>
</dbReference>
<accession>A0AAU9JWP0</accession>
<dbReference type="SUPFAM" id="SSF82199">
    <property type="entry name" value="SET domain"/>
    <property type="match status" value="1"/>
</dbReference>
<keyword evidence="6" id="KW-0677">Repeat</keyword>
<keyword evidence="7 14" id="KW-0863">Zinc-finger</keyword>
<dbReference type="SMART" id="SM00184">
    <property type="entry name" value="RING"/>
    <property type="match status" value="6"/>
</dbReference>
<evidence type="ECO:0000256" key="6">
    <source>
        <dbReference type="ARBA" id="ARBA00022737"/>
    </source>
</evidence>
<dbReference type="GO" id="GO:0005634">
    <property type="term" value="C:nucleus"/>
    <property type="evidence" value="ECO:0007669"/>
    <property type="project" value="UniProtKB-SubCell"/>
</dbReference>
<evidence type="ECO:0000313" key="22">
    <source>
        <dbReference type="Proteomes" id="UP001162131"/>
    </source>
</evidence>
<dbReference type="Pfam" id="PF13832">
    <property type="entry name" value="zf-HC5HC2H_2"/>
    <property type="match status" value="1"/>
</dbReference>
<evidence type="ECO:0000256" key="10">
    <source>
        <dbReference type="ARBA" id="ARBA00023015"/>
    </source>
</evidence>
<evidence type="ECO:0000256" key="3">
    <source>
        <dbReference type="ARBA" id="ARBA00022679"/>
    </source>
</evidence>
<organism evidence="21 22">
    <name type="scientific">Blepharisma stoltei</name>
    <dbReference type="NCBI Taxonomy" id="1481888"/>
    <lineage>
        <taxon>Eukaryota</taxon>
        <taxon>Sar</taxon>
        <taxon>Alveolata</taxon>
        <taxon>Ciliophora</taxon>
        <taxon>Postciliodesmatophora</taxon>
        <taxon>Heterotrichea</taxon>
        <taxon>Heterotrichida</taxon>
        <taxon>Blepharismidae</taxon>
        <taxon>Blepharisma</taxon>
    </lineage>
</organism>
<keyword evidence="8" id="KW-0862">Zinc</keyword>
<dbReference type="InterPro" id="IPR017896">
    <property type="entry name" value="4Fe4S_Fe-S-bd"/>
</dbReference>
<feature type="domain" description="PHD-type" evidence="16">
    <location>
        <begin position="458"/>
        <end position="532"/>
    </location>
</feature>
<dbReference type="GO" id="GO:0008270">
    <property type="term" value="F:zinc ion binding"/>
    <property type="evidence" value="ECO:0007669"/>
    <property type="project" value="UniProtKB-KW"/>
</dbReference>
<dbReference type="InterPro" id="IPR013083">
    <property type="entry name" value="Znf_RING/FYVE/PHD"/>
</dbReference>
<dbReference type="InterPro" id="IPR011011">
    <property type="entry name" value="Znf_FYVE_PHD"/>
</dbReference>
<dbReference type="InterPro" id="IPR003616">
    <property type="entry name" value="Post-SET_dom"/>
</dbReference>
<evidence type="ECO:0000259" key="17">
    <source>
        <dbReference type="PROSITE" id="PS50280"/>
    </source>
</evidence>
<dbReference type="PROSITE" id="PS50280">
    <property type="entry name" value="SET"/>
    <property type="match status" value="1"/>
</dbReference>
<keyword evidence="5" id="KW-0479">Metal-binding</keyword>
<dbReference type="PROSITE" id="PS50016">
    <property type="entry name" value="ZF_PHD_2"/>
    <property type="match status" value="3"/>
</dbReference>
<evidence type="ECO:0000256" key="8">
    <source>
        <dbReference type="ARBA" id="ARBA00022833"/>
    </source>
</evidence>
<dbReference type="GO" id="GO:0032259">
    <property type="term" value="P:methylation"/>
    <property type="evidence" value="ECO:0007669"/>
    <property type="project" value="UniProtKB-KW"/>
</dbReference>
<evidence type="ECO:0000259" key="18">
    <source>
        <dbReference type="PROSITE" id="PS50868"/>
    </source>
</evidence>
<reference evidence="21" key="1">
    <citation type="submission" date="2021-09" db="EMBL/GenBank/DDBJ databases">
        <authorList>
            <consortium name="AG Swart"/>
            <person name="Singh M."/>
            <person name="Singh A."/>
            <person name="Seah K."/>
            <person name="Emmerich C."/>
        </authorList>
    </citation>
    <scope>NUCLEOTIDE SEQUENCE</scope>
    <source>
        <strain evidence="21">ATCC30299</strain>
    </source>
</reference>
<dbReference type="PROSITE" id="PS50868">
    <property type="entry name" value="POST_SET"/>
    <property type="match status" value="1"/>
</dbReference>
<dbReference type="PROSITE" id="PS00633">
    <property type="entry name" value="BROMODOMAIN_1"/>
    <property type="match status" value="1"/>
</dbReference>
<dbReference type="Gene3D" id="2.170.270.10">
    <property type="entry name" value="SET domain"/>
    <property type="match status" value="1"/>
</dbReference>
<evidence type="ECO:0000256" key="12">
    <source>
        <dbReference type="ARBA" id="ARBA00023163"/>
    </source>
</evidence>
<keyword evidence="10" id="KW-0805">Transcription regulation</keyword>
<keyword evidence="3" id="KW-0808">Transferase</keyword>
<sequence length="1718" mass="198359">MARKKPIDFPEIGNLSNLEYFKLIESGKKPTRNATRIASMQTAAQVLPVPKNPIIKPKKRPNKLKKSEPSPTKKQKQEDIVLPTPPDDELKIRFLEGCVYGAQAMHRKLWIQAGDEWISGTIEEFEEVSGEDIIPARYRIGESWIDLRDKKVYLTGAVVEHQDIAWEVIWNFPGAQSYPQINIRNFEGKTDVVHSIELKDYEKRDNQNAVIAKKQYQAWLDNNLNLEIPDEVIENYYLRFISLKQYKNKVLLLRKHNVTGKLFVYKDKQFRWIPYDKSPITCRLTEPPVPASLLSKFSPGSNLRKQYKEFFLQNSLSFPTPKPDDKTFRKENRCKTCGYILDQLDYRQCTSCGVCYHAQCLEDALSKPGVRGTWRCPDCPRCENCLGTVGKLVRCSDCNSAFHERCLDPVVSPLPGKAWKCELCAVCQHCGIKAIEGNVKWNEYVTKCTSCDLKWRRGEYCSICEKFWFSKKGRHSRTEQRLSTNDYPDMIECEKCQKWVHLLCDSSMTIDLWMLFSSNDNMKYYCPRCKEANLNEEMNQVINDLMNLEKNNFFVKKVDDPFYLKVIKNQMCFEIMIENCQKGLYSNNIELLRDHFKQICENAMCFYKANTIGYQTAEQLLQEGLALLDSKMPQKRKHSDSSRAPTKKSKTEPPADVSLNLPLPTSLDPPVKYDFSAIATQDLPSLSYKSPPNDILNIIINKKDILPYLAAAPQLSFYPTPKAVIYIDPLLCFEELCYLCGSFIRNENIWACHTCGRAFHNFCLDTSSSQSPSDWKCKDCRVCEICHNTQDALHMIYCKTCERAYDVSCLWPSVKGPLQLQGWICDKCFNCRRCGADSYHEPGFIPTQEHFYKDLDICYKCAWVIANKEYCPECERDWSSPYEEKKITSERYYCKPCEFYFHQSCAKDWKGVCQKCYYNNMDYTQAEQQTLEKVQVLMSLISQTNIYKSIAKDCIENRFHLETNFAKLLANAFLIDNADFMANSKEMKELFMGRGVDIVKTKCHRESSYRLTTVPSIDGLRISDIPNIQVPIVKIHRPRDSLPIWSLEWDTSNLMGSIDQIYSPLMSIEIVEILLAPMPSIGSIFVYFPIYIWNFDEITHFMPLPRDPDQYLYERCEWTILATSNTIDLPLNQQNSSHNDHDSLKPHEITQEVLSSELDSEELAHLYINQELPAAIAFAKRFEEWIRENLIKITLHLINSNNSTSDESENFRSEKMFHEELLHREVFYGIRSDDQVEGDRTFSLNCVLCKQNGERKMSGRLLPTDEGVWVHANCAYWSTEVKTEEAGGIMNLNAALIKAKKTKCKECGLNGASLCCISKKCHNSYHFPCALLGRVQLLENKGVLCISCPMPREVSSKPISIESLMNSTHKKMYVTRGKKFNKKPYFIRKVFNRIGSLIITEIPEENEQILVSYRRFWIDGCRQLLKCEYVDEVYRVSVVIDNEFNSKEIMCSVNIEDLWPKLKVGESFLMKNASDFFGYSAISHFLPPLPETSHYKTIKETKPRSLTDIISHLKPSPYGSSSLAPFEKHKKPPPEMPKSSINHKSVNYEESNLSEAKRETSLVPEYRKYRKNPNRDKSVEVLQSNIHGLGLFTNADINPGQIVIEYIGEVVRNRIADLREKEYEEKGIGEGSCYLFRLDEDYVLDATVKGGKARFINHSCQPNCEATTCEIEGEKHILLFAKRLIHKGEEITYDYNFDVESEKIYCHCGAKDCQGKLN</sequence>
<feature type="domain" description="PHD-type" evidence="20">
    <location>
        <begin position="1243"/>
        <end position="1352"/>
    </location>
</feature>
<evidence type="ECO:0000256" key="11">
    <source>
        <dbReference type="ARBA" id="ARBA00023117"/>
    </source>
</evidence>
<dbReference type="SUPFAM" id="SSF47370">
    <property type="entry name" value="Bromodomain"/>
    <property type="match status" value="1"/>
</dbReference>
<evidence type="ECO:0000259" key="16">
    <source>
        <dbReference type="PROSITE" id="PS50016"/>
    </source>
</evidence>
<evidence type="ECO:0008006" key="23">
    <source>
        <dbReference type="Google" id="ProtNLM"/>
    </source>
</evidence>
<dbReference type="InterPro" id="IPR018359">
    <property type="entry name" value="Bromodomain_CS"/>
</dbReference>
<keyword evidence="13" id="KW-0539">Nucleus</keyword>
<dbReference type="SMART" id="SM00249">
    <property type="entry name" value="PHD"/>
    <property type="match status" value="6"/>
</dbReference>
<evidence type="ECO:0000256" key="13">
    <source>
        <dbReference type="ARBA" id="ARBA00023242"/>
    </source>
</evidence>
<dbReference type="InterPro" id="IPR001965">
    <property type="entry name" value="Znf_PHD"/>
</dbReference>
<evidence type="ECO:0000256" key="2">
    <source>
        <dbReference type="ARBA" id="ARBA00022603"/>
    </source>
</evidence>
<evidence type="ECO:0000256" key="14">
    <source>
        <dbReference type="PROSITE-ProRule" id="PRU00146"/>
    </source>
</evidence>
<dbReference type="PROSITE" id="PS51379">
    <property type="entry name" value="4FE4S_FER_2"/>
    <property type="match status" value="1"/>
</dbReference>
<dbReference type="InterPro" id="IPR019787">
    <property type="entry name" value="Znf_PHD-finger"/>
</dbReference>
<feature type="domain" description="PHD-type" evidence="16">
    <location>
        <begin position="376"/>
        <end position="427"/>
    </location>
</feature>
<dbReference type="Pfam" id="PF00856">
    <property type="entry name" value="SET"/>
    <property type="match status" value="1"/>
</dbReference>
<dbReference type="PANTHER" id="PTHR45888">
    <property type="entry name" value="HL01030P-RELATED"/>
    <property type="match status" value="1"/>
</dbReference>
<keyword evidence="12" id="KW-0804">Transcription</keyword>
<dbReference type="SMART" id="SM00297">
    <property type="entry name" value="BROMO"/>
    <property type="match status" value="1"/>
</dbReference>
<feature type="region of interest" description="Disordered" evidence="15">
    <location>
        <begin position="1520"/>
        <end position="1542"/>
    </location>
</feature>
<dbReference type="InterPro" id="IPR001487">
    <property type="entry name" value="Bromodomain"/>
</dbReference>
<dbReference type="GO" id="GO:0140938">
    <property type="term" value="F:histone H3 methyltransferase activity"/>
    <property type="evidence" value="ECO:0007669"/>
    <property type="project" value="UniProtKB-ARBA"/>
</dbReference>
<keyword evidence="9" id="KW-0156">Chromatin regulator</keyword>
<feature type="domain" description="Post-SET" evidence="18">
    <location>
        <begin position="1702"/>
        <end position="1718"/>
    </location>
</feature>
<comment type="caution">
    <text evidence="21">The sequence shown here is derived from an EMBL/GenBank/DDBJ whole genome shotgun (WGS) entry which is preliminary data.</text>
</comment>
<dbReference type="PROSITE" id="PS51805">
    <property type="entry name" value="EPHD"/>
    <property type="match status" value="1"/>
</dbReference>
<feature type="domain" description="SET" evidence="17">
    <location>
        <begin position="1577"/>
        <end position="1696"/>
    </location>
</feature>
<evidence type="ECO:0000313" key="21">
    <source>
        <dbReference type="EMBL" id="CAG9330036.1"/>
    </source>
</evidence>
<evidence type="ECO:0000256" key="15">
    <source>
        <dbReference type="SAM" id="MobiDB-lite"/>
    </source>
</evidence>
<dbReference type="Pfam" id="PF00439">
    <property type="entry name" value="Bromodomain"/>
    <property type="match status" value="1"/>
</dbReference>
<proteinExistence type="predicted"/>
<evidence type="ECO:0000256" key="1">
    <source>
        <dbReference type="ARBA" id="ARBA00004123"/>
    </source>
</evidence>
<feature type="region of interest" description="Disordered" evidence="15">
    <location>
        <begin position="48"/>
        <end position="85"/>
    </location>
</feature>
<dbReference type="PANTHER" id="PTHR45888:SF6">
    <property type="entry name" value="HL01030P-RELATED"/>
    <property type="match status" value="1"/>
</dbReference>
<dbReference type="InterPro" id="IPR046341">
    <property type="entry name" value="SET_dom_sf"/>
</dbReference>
<evidence type="ECO:0000259" key="20">
    <source>
        <dbReference type="PROSITE" id="PS51805"/>
    </source>
</evidence>
<comment type="subcellular location">
    <subcellularLocation>
        <location evidence="1">Nucleus</location>
    </subcellularLocation>
</comment>
<protein>
    <recommendedName>
        <fullName evidence="23">Histone-lysine N-methyltransferase</fullName>
    </recommendedName>
</protein>
<dbReference type="SMART" id="SM00317">
    <property type="entry name" value="SET"/>
    <property type="match status" value="1"/>
</dbReference>
<dbReference type="InterPro" id="IPR036427">
    <property type="entry name" value="Bromodomain-like_sf"/>
</dbReference>
<feature type="region of interest" description="Disordered" evidence="15">
    <location>
        <begin position="632"/>
        <end position="660"/>
    </location>
</feature>
<feature type="domain" description="4Fe-4S ferredoxin-type" evidence="19">
    <location>
        <begin position="340"/>
        <end position="370"/>
    </location>
</feature>
<keyword evidence="4" id="KW-0949">S-adenosyl-L-methionine</keyword>
<gene>
    <name evidence="21" type="ORF">BSTOLATCC_MIC50146</name>
</gene>
<dbReference type="Proteomes" id="UP001162131">
    <property type="component" value="Unassembled WGS sequence"/>
</dbReference>